<dbReference type="GO" id="GO:0006777">
    <property type="term" value="P:Mo-molybdopterin cofactor biosynthetic process"/>
    <property type="evidence" value="ECO:0007669"/>
    <property type="project" value="UniProtKB-UniRule"/>
</dbReference>
<keyword evidence="6" id="KW-1185">Reference proteome</keyword>
<organism evidence="5 6">
    <name type="scientific">Xylanibacillus composti</name>
    <dbReference type="NCBI Taxonomy" id="1572762"/>
    <lineage>
        <taxon>Bacteria</taxon>
        <taxon>Bacillati</taxon>
        <taxon>Bacillota</taxon>
        <taxon>Bacilli</taxon>
        <taxon>Bacillales</taxon>
        <taxon>Paenibacillaceae</taxon>
        <taxon>Xylanibacillus</taxon>
    </lineage>
</organism>
<evidence type="ECO:0000313" key="5">
    <source>
        <dbReference type="EMBL" id="GIQ67726.1"/>
    </source>
</evidence>
<comment type="caution">
    <text evidence="5">The sequence shown here is derived from an EMBL/GenBank/DDBJ whole genome shotgun (WGS) entry which is preliminary data.</text>
</comment>
<dbReference type="NCBIfam" id="TIGR00129">
    <property type="entry name" value="fdhD_narQ"/>
    <property type="match status" value="1"/>
</dbReference>
<dbReference type="Gene3D" id="3.10.20.10">
    <property type="match status" value="1"/>
</dbReference>
<gene>
    <name evidence="3 5" type="primary">fdhD</name>
    <name evidence="5" type="ORF">XYCOK13_05500</name>
</gene>
<comment type="caution">
    <text evidence="3">Lacks conserved residue(s) required for the propagation of feature annotation.</text>
</comment>
<accession>A0A8J4H182</accession>
<dbReference type="PANTHER" id="PTHR30592">
    <property type="entry name" value="FORMATE DEHYDROGENASE"/>
    <property type="match status" value="1"/>
</dbReference>
<dbReference type="PANTHER" id="PTHR30592:SF1">
    <property type="entry name" value="SULFUR CARRIER PROTEIN FDHD"/>
    <property type="match status" value="1"/>
</dbReference>
<reference evidence="5" key="1">
    <citation type="submission" date="2021-04" db="EMBL/GenBank/DDBJ databases">
        <title>Draft genome sequence of Xylanibacillus composti strain K13.</title>
        <authorList>
            <person name="Uke A."/>
            <person name="Chhe C."/>
            <person name="Baramee S."/>
            <person name="Kosugi A."/>
        </authorList>
    </citation>
    <scope>NUCLEOTIDE SEQUENCE</scope>
    <source>
        <strain evidence="5">K13</strain>
    </source>
</reference>
<evidence type="ECO:0000313" key="6">
    <source>
        <dbReference type="Proteomes" id="UP000677918"/>
    </source>
</evidence>
<evidence type="ECO:0000256" key="1">
    <source>
        <dbReference type="ARBA" id="ARBA00022490"/>
    </source>
</evidence>
<dbReference type="Pfam" id="PF02634">
    <property type="entry name" value="FdhD-NarQ"/>
    <property type="match status" value="1"/>
</dbReference>
<dbReference type="InterPro" id="IPR003786">
    <property type="entry name" value="FdhD"/>
</dbReference>
<dbReference type="InterPro" id="IPR016193">
    <property type="entry name" value="Cytidine_deaminase-like"/>
</dbReference>
<feature type="region of interest" description="Disordered" evidence="4">
    <location>
        <begin position="1"/>
        <end position="22"/>
    </location>
</feature>
<dbReference type="GO" id="GO:0097163">
    <property type="term" value="F:sulfur carrier activity"/>
    <property type="evidence" value="ECO:0007669"/>
    <property type="project" value="UniProtKB-UniRule"/>
</dbReference>
<dbReference type="PIRSF" id="PIRSF015626">
    <property type="entry name" value="FdhD"/>
    <property type="match status" value="1"/>
</dbReference>
<comment type="function">
    <text evidence="3">Required for formate dehydrogenase (FDH) activity. Acts as a sulfur carrier protein that transfers sulfur from IscS to the molybdenum cofactor prior to its insertion into FDH.</text>
</comment>
<keyword evidence="2 3" id="KW-0501">Molybdenum cofactor biosynthesis</keyword>
<evidence type="ECO:0000256" key="4">
    <source>
        <dbReference type="SAM" id="MobiDB-lite"/>
    </source>
</evidence>
<dbReference type="RefSeq" id="WP_213410360.1">
    <property type="nucleotide sequence ID" value="NZ_BOVK01000006.1"/>
</dbReference>
<dbReference type="HAMAP" id="MF_00187">
    <property type="entry name" value="FdhD"/>
    <property type="match status" value="1"/>
</dbReference>
<dbReference type="GO" id="GO:0016783">
    <property type="term" value="F:sulfurtransferase activity"/>
    <property type="evidence" value="ECO:0007669"/>
    <property type="project" value="InterPro"/>
</dbReference>
<dbReference type="SUPFAM" id="SSF53927">
    <property type="entry name" value="Cytidine deaminase-like"/>
    <property type="match status" value="1"/>
</dbReference>
<feature type="compositionally biased region" description="Basic and acidic residues" evidence="4">
    <location>
        <begin position="1"/>
        <end position="15"/>
    </location>
</feature>
<name>A0A8J4H182_9BACL</name>
<evidence type="ECO:0000256" key="2">
    <source>
        <dbReference type="ARBA" id="ARBA00023150"/>
    </source>
</evidence>
<comment type="similarity">
    <text evidence="3">Belongs to the FdhD family.</text>
</comment>
<evidence type="ECO:0000256" key="3">
    <source>
        <dbReference type="HAMAP-Rule" id="MF_00187"/>
    </source>
</evidence>
<proteinExistence type="inferred from homology"/>
<protein>
    <recommendedName>
        <fullName evidence="3">Sulfur carrier protein FdhD</fullName>
    </recommendedName>
</protein>
<sequence length="283" mass="30687">MHKREDLPEDRHKDPGSSNGLASWQTVKWSGQAHASAVEIIAEEKALTLYVNEEEFATVLCSPLALEPLVYGFLASEGVIRTAGEVKQVRIDPGRGTAHISLHAPLSPDKRATSKRFVGSCCGKSREFYFQHDVRTAKTFTRQLNLSAAACYRLMEWLEANSSGFAMTGGLHNAGLCTVEKGLFVHSDIGRHNALDKVFGTCLMEQIPAGDKIIAFSGRLSSEVILKAAKIGVGAIISRSAPTDLALRLAKDLGMTAVGFARSGQMNAYTHGERIQADVESRE</sequence>
<dbReference type="Proteomes" id="UP000677918">
    <property type="component" value="Unassembled WGS sequence"/>
</dbReference>
<comment type="subcellular location">
    <subcellularLocation>
        <location evidence="3">Cytoplasm</location>
    </subcellularLocation>
</comment>
<dbReference type="EMBL" id="BOVK01000006">
    <property type="protein sequence ID" value="GIQ67726.1"/>
    <property type="molecule type" value="Genomic_DNA"/>
</dbReference>
<keyword evidence="1 3" id="KW-0963">Cytoplasm</keyword>
<dbReference type="GO" id="GO:0005737">
    <property type="term" value="C:cytoplasm"/>
    <property type="evidence" value="ECO:0007669"/>
    <property type="project" value="UniProtKB-SubCell"/>
</dbReference>
<dbReference type="Gene3D" id="3.40.140.10">
    <property type="entry name" value="Cytidine Deaminase, domain 2"/>
    <property type="match status" value="1"/>
</dbReference>
<feature type="active site" description="Cysteine persulfide intermediate" evidence="3">
    <location>
        <position position="122"/>
    </location>
</feature>
<dbReference type="AlphaFoldDB" id="A0A8J4H182"/>